<proteinExistence type="predicted"/>
<dbReference type="Proteomes" id="UP000297391">
    <property type="component" value="Unassembled WGS sequence"/>
</dbReference>
<dbReference type="AlphaFoldDB" id="A0A4Z0AHJ1"/>
<evidence type="ECO:0000313" key="2">
    <source>
        <dbReference type="EMBL" id="TFY86075.1"/>
    </source>
</evidence>
<sequence length="105" mass="10456">MDAISGFSAMSSLGNFGNASQQGGGADALMKQIADLQKQLQAKGTEGSGGAQGSGGAEDIMELIKKLMEQLTQAAQSGQGAQAGDQGESGQITMVAAQSKGSISF</sequence>
<evidence type="ECO:0000256" key="1">
    <source>
        <dbReference type="SAM" id="MobiDB-lite"/>
    </source>
</evidence>
<evidence type="ECO:0000313" key="3">
    <source>
        <dbReference type="Proteomes" id="UP000297391"/>
    </source>
</evidence>
<feature type="region of interest" description="Disordered" evidence="1">
    <location>
        <begin position="74"/>
        <end position="105"/>
    </location>
</feature>
<organism evidence="2 3">
    <name type="scientific">Pseudomonas kairouanensis</name>
    <dbReference type="NCBI Taxonomy" id="2293832"/>
    <lineage>
        <taxon>Bacteria</taxon>
        <taxon>Pseudomonadati</taxon>
        <taxon>Pseudomonadota</taxon>
        <taxon>Gammaproteobacteria</taxon>
        <taxon>Pseudomonadales</taxon>
        <taxon>Pseudomonadaceae</taxon>
        <taxon>Pseudomonas</taxon>
    </lineage>
</organism>
<reference evidence="2 3" key="1">
    <citation type="journal article" date="2019" name="Syst. Appl. Microbiol.">
        <title>New species of pathogenic Pseudomonas isolated from citrus in Tunisia: Proposal of Pseudomonas kairouanensis sp. nov. and Pseudomonas nabeulensis sp. nov.</title>
        <authorList>
            <person name="Oueslati M."/>
            <person name="Mulet M."/>
            <person name="Gomila M."/>
            <person name="Berge O."/>
            <person name="Hajlaoui M.R."/>
            <person name="Lalucat J."/>
            <person name="Sadfi-Zouaoui N."/>
            <person name="Garcia-Valdes E."/>
        </authorList>
    </citation>
    <scope>NUCLEOTIDE SEQUENCE [LARGE SCALE GENOMIC DNA]</scope>
    <source>
        <strain evidence="2 3">KC12</strain>
    </source>
</reference>
<comment type="caution">
    <text evidence="2">The sequence shown here is derived from an EMBL/GenBank/DDBJ whole genome shotgun (WGS) entry which is preliminary data.</text>
</comment>
<name>A0A4Z0AHJ1_9PSED</name>
<dbReference type="EMBL" id="QUZU01000036">
    <property type="protein sequence ID" value="TFY86075.1"/>
    <property type="molecule type" value="Genomic_DNA"/>
</dbReference>
<protein>
    <recommendedName>
        <fullName evidence="4">Type III secretion protein</fullName>
    </recommendedName>
</protein>
<evidence type="ECO:0008006" key="4">
    <source>
        <dbReference type="Google" id="ProtNLM"/>
    </source>
</evidence>
<dbReference type="RefSeq" id="WP_135291297.1">
    <property type="nucleotide sequence ID" value="NZ_QUZU01000036.1"/>
</dbReference>
<keyword evidence="3" id="KW-1185">Reference proteome</keyword>
<feature type="compositionally biased region" description="Low complexity" evidence="1">
    <location>
        <begin position="74"/>
        <end position="91"/>
    </location>
</feature>
<gene>
    <name evidence="2" type="ORF">DYL59_23340</name>
</gene>
<accession>A0A4Z0AHJ1</accession>